<comment type="caution">
    <text evidence="2">The sequence shown here is derived from an EMBL/GenBank/DDBJ whole genome shotgun (WGS) entry which is preliminary data.</text>
</comment>
<dbReference type="Proteomes" id="UP000540989">
    <property type="component" value="Unassembled WGS sequence"/>
</dbReference>
<evidence type="ECO:0000256" key="1">
    <source>
        <dbReference type="SAM" id="MobiDB-lite"/>
    </source>
</evidence>
<evidence type="ECO:0000313" key="2">
    <source>
        <dbReference type="EMBL" id="MBB5059955.1"/>
    </source>
</evidence>
<feature type="region of interest" description="Disordered" evidence="1">
    <location>
        <begin position="34"/>
        <end position="54"/>
    </location>
</feature>
<dbReference type="AlphaFoldDB" id="A0A7W7ZHD5"/>
<evidence type="ECO:0000313" key="3">
    <source>
        <dbReference type="Proteomes" id="UP000540989"/>
    </source>
</evidence>
<sequence>MKIIESVLQFLKSRQEAAKPLTFVPPVSASLQTASSERSVPSATEAKTPAKSLPERPPGNFYSFEFFIELEFRGVVNLGYPKVPLRDMRTGVVRWGSSMEWSWPDPAKTRARWQDDAEAGLLQRSIEHPEDALGAEGSIGEIRLTFDALLDKGENQVVYALYCPEKQIRLAYGFDRTLFEPTHQVTVH</sequence>
<protein>
    <submittedName>
        <fullName evidence="2">Uncharacterized protein</fullName>
    </submittedName>
</protein>
<reference evidence="2 3" key="1">
    <citation type="submission" date="2020-08" db="EMBL/GenBank/DDBJ databases">
        <title>Genomic Encyclopedia of Type Strains, Phase IV (KMG-V): Genome sequencing to study the core and pangenomes of soil and plant-associated prokaryotes.</title>
        <authorList>
            <person name="Whitman W."/>
        </authorList>
    </citation>
    <scope>NUCLEOTIDE SEQUENCE [LARGE SCALE GENOMIC DNA]</scope>
    <source>
        <strain evidence="2 3">M8UP14</strain>
    </source>
</reference>
<gene>
    <name evidence="2" type="ORF">HDF16_004689</name>
</gene>
<dbReference type="RefSeq" id="WP_184221942.1">
    <property type="nucleotide sequence ID" value="NZ_JACHIP010000008.1"/>
</dbReference>
<keyword evidence="3" id="KW-1185">Reference proteome</keyword>
<name>A0A7W7ZHD5_9BACT</name>
<accession>A0A7W7ZHD5</accession>
<proteinExistence type="predicted"/>
<organism evidence="2 3">
    <name type="scientific">Granulicella aggregans</name>
    <dbReference type="NCBI Taxonomy" id="474949"/>
    <lineage>
        <taxon>Bacteria</taxon>
        <taxon>Pseudomonadati</taxon>
        <taxon>Acidobacteriota</taxon>
        <taxon>Terriglobia</taxon>
        <taxon>Terriglobales</taxon>
        <taxon>Acidobacteriaceae</taxon>
        <taxon>Granulicella</taxon>
    </lineage>
</organism>
<dbReference type="EMBL" id="JACHIP010000008">
    <property type="protein sequence ID" value="MBB5059955.1"/>
    <property type="molecule type" value="Genomic_DNA"/>
</dbReference>